<dbReference type="RefSeq" id="WP_012900583.1">
    <property type="nucleotide sequence ID" value="NC_013665.1"/>
</dbReference>
<gene>
    <name evidence="1" type="ordered locus">MCP_1834</name>
</gene>
<reference evidence="1 2" key="1">
    <citation type="journal article" date="2007" name="Appl. Environ. Microbiol.">
        <title>Isolation of key methanogens for global methane emission from rice paddy fields: a novel isolate affiliated with the clone cluster rice cluster I.</title>
        <authorList>
            <person name="Sakai S."/>
            <person name="Imachi H."/>
            <person name="Sekiguchi Y."/>
            <person name="Ohashi A."/>
            <person name="Harada H."/>
            <person name="Kamagata Y."/>
        </authorList>
    </citation>
    <scope>NUCLEOTIDE SEQUENCE [LARGE SCALE GENOMIC DNA]</scope>
    <source>
        <strain evidence="2">DSM 17711 / JCM 13418 / NBRC 101707 / SANAE</strain>
    </source>
</reference>
<dbReference type="OrthoDB" id="146350at2157"/>
<evidence type="ECO:0000313" key="2">
    <source>
        <dbReference type="Proteomes" id="UP000001882"/>
    </source>
</evidence>
<accession>D1YZN4</accession>
<dbReference type="GeneID" id="8681722"/>
<organism evidence="1 2">
    <name type="scientific">Methanocella paludicola (strain DSM 17711 / JCM 13418 / NBRC 101707 / SANAE)</name>
    <dbReference type="NCBI Taxonomy" id="304371"/>
    <lineage>
        <taxon>Archaea</taxon>
        <taxon>Methanobacteriati</taxon>
        <taxon>Methanobacteriota</taxon>
        <taxon>Stenosarchaea group</taxon>
        <taxon>Methanomicrobia</taxon>
        <taxon>Methanocellales</taxon>
        <taxon>Methanocellaceae</taxon>
        <taxon>Methanocella</taxon>
    </lineage>
</organism>
<dbReference type="EMBL" id="AP011532">
    <property type="protein sequence ID" value="BAI61906.1"/>
    <property type="molecule type" value="Genomic_DNA"/>
</dbReference>
<name>D1YZN4_METPS</name>
<sequence>MINVVELIVDNEFMDVGQLKSMYLHGIQEYLTPYGFDVSHVDKSDWYSYEQKLLVDTDAPELFISKAVDEQNKKLKNAYGVLVE</sequence>
<dbReference type="AlphaFoldDB" id="D1YZN4"/>
<protein>
    <submittedName>
        <fullName evidence="1">Uncharacterized protein</fullName>
    </submittedName>
</protein>
<keyword evidence="2" id="KW-1185">Reference proteome</keyword>
<dbReference type="Proteomes" id="UP000001882">
    <property type="component" value="Chromosome"/>
</dbReference>
<reference evidence="2" key="3">
    <citation type="journal article" date="2011" name="PLoS ONE">
        <title>Genome sequence of a mesophilic hydrogenotrophic methanogen Methanocella paludicola, the first cultivated representative of the order Methanocellales.</title>
        <authorList>
            <person name="Sakai S."/>
            <person name="Takaki Y."/>
            <person name="Shimamura S."/>
            <person name="Sekine M."/>
            <person name="Tajima T."/>
            <person name="Kosugi H."/>
            <person name="Ichikawa N."/>
            <person name="Tasumi E."/>
            <person name="Hiraki A.T."/>
            <person name="Shimizu A."/>
            <person name="Kato Y."/>
            <person name="Nishiko R."/>
            <person name="Mori K."/>
            <person name="Fujita N."/>
            <person name="Imachi H."/>
            <person name="Takai K."/>
        </authorList>
    </citation>
    <scope>NUCLEOTIDE SEQUENCE [LARGE SCALE GENOMIC DNA]</scope>
    <source>
        <strain evidence="2">DSM 17711 / JCM 13418 / NBRC 101707 / SANAE</strain>
    </source>
</reference>
<dbReference type="InParanoid" id="D1YZN4"/>
<reference evidence="1 2" key="2">
    <citation type="journal article" date="2008" name="Int. J. Syst. Evol. Microbiol.">
        <title>Methanocella paludicola gen. nov., sp. nov., a methane-producing archaeon, the first isolate of the lineage 'Rice Cluster I', and proposal of the new archaeal order Methanocellales ord. nov.</title>
        <authorList>
            <person name="Sakai S."/>
            <person name="Imachi H."/>
            <person name="Hanada S."/>
            <person name="Ohashi A."/>
            <person name="Harada H."/>
            <person name="Kamagata Y."/>
        </authorList>
    </citation>
    <scope>NUCLEOTIDE SEQUENCE [LARGE SCALE GENOMIC DNA]</scope>
    <source>
        <strain evidence="2">DSM 17711 / JCM 13418 / NBRC 101707 / SANAE</strain>
    </source>
</reference>
<proteinExistence type="predicted"/>
<dbReference type="STRING" id="304371.MCP_1834"/>
<dbReference type="eggNOG" id="arCOG11640">
    <property type="taxonomic scope" value="Archaea"/>
</dbReference>
<dbReference type="KEGG" id="mpd:MCP_1834"/>
<evidence type="ECO:0000313" key="1">
    <source>
        <dbReference type="EMBL" id="BAI61906.1"/>
    </source>
</evidence>